<keyword evidence="9 10" id="KW-0807">Transducer</keyword>
<organism evidence="11">
    <name type="scientific">Aphidius gifuensis</name>
    <name type="common">Parasitoid wasp</name>
    <dbReference type="NCBI Taxonomy" id="684658"/>
    <lineage>
        <taxon>Eukaryota</taxon>
        <taxon>Metazoa</taxon>
        <taxon>Ecdysozoa</taxon>
        <taxon>Arthropoda</taxon>
        <taxon>Hexapoda</taxon>
        <taxon>Insecta</taxon>
        <taxon>Pterygota</taxon>
        <taxon>Neoptera</taxon>
        <taxon>Endopterygota</taxon>
        <taxon>Hymenoptera</taxon>
        <taxon>Apocrita</taxon>
        <taxon>Ichneumonoidea</taxon>
        <taxon>Braconidae</taxon>
        <taxon>Aphidiinae</taxon>
        <taxon>Aphidius</taxon>
    </lineage>
</organism>
<keyword evidence="5 10" id="KW-0552">Olfaction</keyword>
<dbReference type="PANTHER" id="PTHR21137">
    <property type="entry name" value="ODORANT RECEPTOR"/>
    <property type="match status" value="1"/>
</dbReference>
<evidence type="ECO:0000256" key="10">
    <source>
        <dbReference type="RuleBase" id="RU351113"/>
    </source>
</evidence>
<evidence type="ECO:0000256" key="8">
    <source>
        <dbReference type="ARBA" id="ARBA00023170"/>
    </source>
</evidence>
<evidence type="ECO:0000256" key="4">
    <source>
        <dbReference type="ARBA" id="ARBA00022692"/>
    </source>
</evidence>
<dbReference type="GO" id="GO:0004984">
    <property type="term" value="F:olfactory receptor activity"/>
    <property type="evidence" value="ECO:0007669"/>
    <property type="project" value="InterPro"/>
</dbReference>
<feature type="transmembrane region" description="Helical" evidence="10">
    <location>
        <begin position="46"/>
        <end position="68"/>
    </location>
</feature>
<evidence type="ECO:0000256" key="9">
    <source>
        <dbReference type="ARBA" id="ARBA00023224"/>
    </source>
</evidence>
<dbReference type="Pfam" id="PF02949">
    <property type="entry name" value="7tm_6"/>
    <property type="match status" value="1"/>
</dbReference>
<keyword evidence="7 10" id="KW-0472">Membrane</keyword>
<name>A0A3S5HSS2_APHGI</name>
<dbReference type="GO" id="GO:0005549">
    <property type="term" value="F:odorant binding"/>
    <property type="evidence" value="ECO:0007669"/>
    <property type="project" value="InterPro"/>
</dbReference>
<evidence type="ECO:0000256" key="7">
    <source>
        <dbReference type="ARBA" id="ARBA00023136"/>
    </source>
</evidence>
<feature type="transmembrane region" description="Helical" evidence="10">
    <location>
        <begin position="321"/>
        <end position="343"/>
    </location>
</feature>
<protein>
    <recommendedName>
        <fullName evidence="10">Odorant receptor</fullName>
    </recommendedName>
</protein>
<evidence type="ECO:0000256" key="6">
    <source>
        <dbReference type="ARBA" id="ARBA00022989"/>
    </source>
</evidence>
<sequence length="424" mass="48852">MRLGRSDRSYTKSWNSNTKQALGLYRLLAKNLGFWPMDCHTTKSKFLITFVIITQLWMSMSLIVLLLIKGNCGAITEFVDALSLIICGLTSVIKVVIPRINYKKMSAIIQSAVNDWQKIDHHDKSHFKTMQYFSNIGRVVFIIQMSGAYIVGFPLIVMKLPFVVNYFHLNKDESLLLINKTILTTSSNVGQVPIGPTCWIPTNMSPSIYFLYFISQSIQLFIVCSAYIGSDTYFFGIGLHIWGQLRILNNSLDKFNKADTVSKEKILLRKFIKRHDHLLKLIKYFEDIYSYIILAQVGTDVLLTCISGIVLLMTVQYGDPIVIGGLVIRIYLVYVQLFMYCFIGEKLTEESNKLEISIYHDIPWYNMDKKIVNNIKFIMMRINYSYKLTAGKMYTMNYANFIGIIKAMGSYFSILRLMFINNNE</sequence>
<evidence type="ECO:0000256" key="3">
    <source>
        <dbReference type="ARBA" id="ARBA00022606"/>
    </source>
</evidence>
<keyword evidence="8 10" id="KW-0675">Receptor</keyword>
<keyword evidence="4 10" id="KW-0812">Transmembrane</keyword>
<dbReference type="GO" id="GO:0005886">
    <property type="term" value="C:plasma membrane"/>
    <property type="evidence" value="ECO:0007669"/>
    <property type="project" value="UniProtKB-SubCell"/>
</dbReference>
<comment type="similarity">
    <text evidence="10">Belongs to the insect chemoreceptor superfamily. Heteromeric odorant receptor channel (TC 1.A.69) family.</text>
</comment>
<evidence type="ECO:0000313" key="11">
    <source>
        <dbReference type="EMBL" id="AZQ24901.1"/>
    </source>
</evidence>
<comment type="subcellular location">
    <subcellularLocation>
        <location evidence="1 10">Cell membrane</location>
        <topology evidence="1 10">Multi-pass membrane protein</topology>
    </subcellularLocation>
</comment>
<accession>A0A3S5HSS2</accession>
<dbReference type="EMBL" id="MK048960">
    <property type="protein sequence ID" value="AZQ24901.1"/>
    <property type="molecule type" value="mRNA"/>
</dbReference>
<proteinExistence type="evidence at transcript level"/>
<dbReference type="AlphaFoldDB" id="A0A3S5HSS2"/>
<evidence type="ECO:0000256" key="2">
    <source>
        <dbReference type="ARBA" id="ARBA00022475"/>
    </source>
</evidence>
<feature type="transmembrane region" description="Helical" evidence="10">
    <location>
        <begin position="288"/>
        <end position="315"/>
    </location>
</feature>
<dbReference type="InterPro" id="IPR004117">
    <property type="entry name" value="7tm6_olfct_rcpt"/>
</dbReference>
<feature type="transmembrane region" description="Helical" evidence="10">
    <location>
        <begin position="209"/>
        <end position="229"/>
    </location>
</feature>
<keyword evidence="6 10" id="KW-1133">Transmembrane helix</keyword>
<dbReference type="OrthoDB" id="8185860at2759"/>
<evidence type="ECO:0000256" key="1">
    <source>
        <dbReference type="ARBA" id="ARBA00004651"/>
    </source>
</evidence>
<dbReference type="PANTHER" id="PTHR21137:SF35">
    <property type="entry name" value="ODORANT RECEPTOR 19A-RELATED"/>
    <property type="match status" value="1"/>
</dbReference>
<evidence type="ECO:0000256" key="5">
    <source>
        <dbReference type="ARBA" id="ARBA00022725"/>
    </source>
</evidence>
<dbReference type="GO" id="GO:0007165">
    <property type="term" value="P:signal transduction"/>
    <property type="evidence" value="ECO:0007669"/>
    <property type="project" value="UniProtKB-KW"/>
</dbReference>
<feature type="transmembrane region" description="Helical" evidence="10">
    <location>
        <begin position="136"/>
        <end position="157"/>
    </location>
</feature>
<feature type="transmembrane region" description="Helical" evidence="10">
    <location>
        <begin position="74"/>
        <end position="97"/>
    </location>
</feature>
<keyword evidence="2" id="KW-1003">Cell membrane</keyword>
<feature type="transmembrane region" description="Helical" evidence="10">
    <location>
        <begin position="398"/>
        <end position="419"/>
    </location>
</feature>
<reference evidence="11" key="1">
    <citation type="journal article" date="2018" name="Front. Physiol.">
        <title>Differential Expression Analysis of Olfactory Genes Based on a Combination of Sequencing Platforms and Behavioral Investigations in Aphidius gifuensis.</title>
        <authorList>
            <person name="Fan J."/>
            <person name="Zhang Q."/>
            <person name="Xu Q."/>
            <person name="Xue W."/>
            <person name="Han Z."/>
            <person name="Sun J."/>
            <person name="Chen J."/>
        </authorList>
    </citation>
    <scope>NUCLEOTIDE SEQUENCE</scope>
</reference>
<keyword evidence="3 10" id="KW-0716">Sensory transduction</keyword>